<dbReference type="OrthoDB" id="5868217at2759"/>
<sequence>DSVVSIACLTASTADHYKAYLSSIPYSPACPPSTMPEQSSSEPKSLTVKLQRRPLRFTISYRDQHELVREFRRNLQRLGIPLESIFWMDEDCDPIRIDSADTLQNAAMDTSVLRLHIRNDHEHEHGDISCPSCDEFTTHTASRCRRHPRRPSHSRSRSRSHNRTHAHRFHSRSRSRSRHRSRERRSHTRNRSRSHNRCHRCCHSNSRARSRSHDRHHGQHHPSRVVMEEHHHGHLRHPEHDPLRVPSRCPVMAERYRRSHWYDHFCDHQYGHRSDHRGYHTH</sequence>
<feature type="compositionally biased region" description="Basic residues" evidence="1">
    <location>
        <begin position="142"/>
        <end position="222"/>
    </location>
</feature>
<evidence type="ECO:0000313" key="2">
    <source>
        <dbReference type="Proteomes" id="UP000025227"/>
    </source>
</evidence>
<dbReference type="Proteomes" id="UP000025227">
    <property type="component" value="Unplaced"/>
</dbReference>
<organism evidence="2 3">
    <name type="scientific">Haemonchus contortus</name>
    <name type="common">Barber pole worm</name>
    <dbReference type="NCBI Taxonomy" id="6289"/>
    <lineage>
        <taxon>Eukaryota</taxon>
        <taxon>Metazoa</taxon>
        <taxon>Ecdysozoa</taxon>
        <taxon>Nematoda</taxon>
        <taxon>Chromadorea</taxon>
        <taxon>Rhabditida</taxon>
        <taxon>Rhabditina</taxon>
        <taxon>Rhabditomorpha</taxon>
        <taxon>Strongyloidea</taxon>
        <taxon>Trichostrongylidae</taxon>
        <taxon>Haemonchus</taxon>
    </lineage>
</organism>
<reference evidence="3" key="1">
    <citation type="submission" date="2020-12" db="UniProtKB">
        <authorList>
            <consortium name="WormBaseParasite"/>
        </authorList>
    </citation>
    <scope>IDENTIFICATION</scope>
    <source>
        <strain evidence="3">MHco3</strain>
    </source>
</reference>
<feature type="region of interest" description="Disordered" evidence="1">
    <location>
        <begin position="140"/>
        <end position="222"/>
    </location>
</feature>
<evidence type="ECO:0000256" key="1">
    <source>
        <dbReference type="SAM" id="MobiDB-lite"/>
    </source>
</evidence>
<accession>A0A7I4Z737</accession>
<proteinExistence type="predicted"/>
<dbReference type="WBParaSite" id="HCON_00193755-00001">
    <property type="protein sequence ID" value="HCON_00193755-00001"/>
    <property type="gene ID" value="HCON_00193755"/>
</dbReference>
<name>A0A7I4Z737_HAECO</name>
<evidence type="ECO:0000313" key="3">
    <source>
        <dbReference type="WBParaSite" id="HCON_00193755-00001"/>
    </source>
</evidence>
<dbReference type="InterPro" id="IPR035127">
    <property type="entry name" value="SL4P"/>
</dbReference>
<keyword evidence="2" id="KW-1185">Reference proteome</keyword>
<dbReference type="Pfam" id="PF17618">
    <property type="entry name" value="SL4P"/>
    <property type="match status" value="1"/>
</dbReference>
<dbReference type="AlphaFoldDB" id="A0A7I4Z737"/>
<protein>
    <submittedName>
        <fullName evidence="3">PB1 domain-containing protein</fullName>
    </submittedName>
</protein>